<name>A0AAV4A3D1_9GAST</name>
<dbReference type="Proteomes" id="UP000735302">
    <property type="component" value="Unassembled WGS sequence"/>
</dbReference>
<protein>
    <submittedName>
        <fullName evidence="1">Uncharacterized protein</fullName>
    </submittedName>
</protein>
<gene>
    <name evidence="1" type="ORF">PoB_002767800</name>
</gene>
<accession>A0AAV4A3D1</accession>
<reference evidence="1 2" key="1">
    <citation type="journal article" date="2021" name="Elife">
        <title>Chloroplast acquisition without the gene transfer in kleptoplastic sea slugs, Plakobranchus ocellatus.</title>
        <authorList>
            <person name="Maeda T."/>
            <person name="Takahashi S."/>
            <person name="Yoshida T."/>
            <person name="Shimamura S."/>
            <person name="Takaki Y."/>
            <person name="Nagai Y."/>
            <person name="Toyoda A."/>
            <person name="Suzuki Y."/>
            <person name="Arimoto A."/>
            <person name="Ishii H."/>
            <person name="Satoh N."/>
            <person name="Nishiyama T."/>
            <person name="Hasebe M."/>
            <person name="Maruyama T."/>
            <person name="Minagawa J."/>
            <person name="Obokata J."/>
            <person name="Shigenobu S."/>
        </authorList>
    </citation>
    <scope>NUCLEOTIDE SEQUENCE [LARGE SCALE GENOMIC DNA]</scope>
</reference>
<sequence>MCAAFQSSTVLSRRTDVTSDRVNGSDWILPSTASLSAISSPMTPICDGSHCTTVRTPSVFCKWSANNTASLTSFLPYPPKACTKARITTPGRKASFCCLLVTILKHSVTAFNSLTRLVHCTFQPTKAR</sequence>
<proteinExistence type="predicted"/>
<comment type="caution">
    <text evidence="1">The sequence shown here is derived from an EMBL/GenBank/DDBJ whole genome shotgun (WGS) entry which is preliminary data.</text>
</comment>
<evidence type="ECO:0000313" key="1">
    <source>
        <dbReference type="EMBL" id="GFO01173.1"/>
    </source>
</evidence>
<evidence type="ECO:0000313" key="2">
    <source>
        <dbReference type="Proteomes" id="UP000735302"/>
    </source>
</evidence>
<dbReference type="AlphaFoldDB" id="A0AAV4A3D1"/>
<dbReference type="EMBL" id="BLXT01003199">
    <property type="protein sequence ID" value="GFO01173.1"/>
    <property type="molecule type" value="Genomic_DNA"/>
</dbReference>
<keyword evidence="2" id="KW-1185">Reference proteome</keyword>
<organism evidence="1 2">
    <name type="scientific">Plakobranchus ocellatus</name>
    <dbReference type="NCBI Taxonomy" id="259542"/>
    <lineage>
        <taxon>Eukaryota</taxon>
        <taxon>Metazoa</taxon>
        <taxon>Spiralia</taxon>
        <taxon>Lophotrochozoa</taxon>
        <taxon>Mollusca</taxon>
        <taxon>Gastropoda</taxon>
        <taxon>Heterobranchia</taxon>
        <taxon>Euthyneura</taxon>
        <taxon>Panpulmonata</taxon>
        <taxon>Sacoglossa</taxon>
        <taxon>Placobranchoidea</taxon>
        <taxon>Plakobranchidae</taxon>
        <taxon>Plakobranchus</taxon>
    </lineage>
</organism>